<keyword evidence="2" id="KW-1185">Reference proteome</keyword>
<dbReference type="Gene3D" id="6.20.20.10">
    <property type="match status" value="1"/>
</dbReference>
<gene>
    <name evidence="1" type="ORF">ACFOZY_13125</name>
</gene>
<sequence length="42" mass="4501">MTMPSRGNYKLDCPYCKGKGYVQLRLGGSETCLSCKGAGKKA</sequence>
<dbReference type="SUPFAM" id="SSF57938">
    <property type="entry name" value="DnaJ/Hsp40 cysteine-rich domain"/>
    <property type="match status" value="1"/>
</dbReference>
<proteinExistence type="predicted"/>
<dbReference type="InterPro" id="IPR035272">
    <property type="entry name" value="DUF5351"/>
</dbReference>
<dbReference type="RefSeq" id="WP_378156249.1">
    <property type="nucleotide sequence ID" value="NZ_JBHSEC010000020.1"/>
</dbReference>
<dbReference type="InterPro" id="IPR036410">
    <property type="entry name" value="HSP_DnaJ_Cys-rich_dom_sf"/>
</dbReference>
<dbReference type="Proteomes" id="UP001595817">
    <property type="component" value="Unassembled WGS sequence"/>
</dbReference>
<evidence type="ECO:0000313" key="2">
    <source>
        <dbReference type="Proteomes" id="UP001595817"/>
    </source>
</evidence>
<dbReference type="Pfam" id="PF17302">
    <property type="entry name" value="DUF5351"/>
    <property type="match status" value="1"/>
</dbReference>
<name>A0ABV8X8S6_9LACT</name>
<accession>A0ABV8X8S6</accession>
<reference evidence="2" key="1">
    <citation type="journal article" date="2019" name="Int. J. Syst. Evol. Microbiol.">
        <title>The Global Catalogue of Microorganisms (GCM) 10K type strain sequencing project: providing services to taxonomists for standard genome sequencing and annotation.</title>
        <authorList>
            <consortium name="The Broad Institute Genomics Platform"/>
            <consortium name="The Broad Institute Genome Sequencing Center for Infectious Disease"/>
            <person name="Wu L."/>
            <person name="Ma J."/>
        </authorList>
    </citation>
    <scope>NUCLEOTIDE SEQUENCE [LARGE SCALE GENOMIC DNA]</scope>
    <source>
        <strain evidence="2">CCUG 59778</strain>
    </source>
</reference>
<comment type="caution">
    <text evidence="1">The sequence shown here is derived from an EMBL/GenBank/DDBJ whole genome shotgun (WGS) entry which is preliminary data.</text>
</comment>
<organism evidence="1 2">
    <name type="scientific">Chungangia koreensis</name>
    <dbReference type="NCBI Taxonomy" id="752657"/>
    <lineage>
        <taxon>Bacteria</taxon>
        <taxon>Bacillati</taxon>
        <taxon>Bacillota</taxon>
        <taxon>Bacilli</taxon>
        <taxon>Lactobacillales</taxon>
        <taxon>Chungangia</taxon>
    </lineage>
</organism>
<dbReference type="EMBL" id="JBHSEC010000020">
    <property type="protein sequence ID" value="MFC4411364.1"/>
    <property type="molecule type" value="Genomic_DNA"/>
</dbReference>
<protein>
    <submittedName>
        <fullName evidence="1">YuiA family protein</fullName>
    </submittedName>
</protein>
<evidence type="ECO:0000313" key="1">
    <source>
        <dbReference type="EMBL" id="MFC4411364.1"/>
    </source>
</evidence>